<dbReference type="RefSeq" id="WP_174673535.1">
    <property type="nucleotide sequence ID" value="NZ_CP054491.1"/>
</dbReference>
<keyword evidence="1" id="KW-1133">Transmembrane helix</keyword>
<evidence type="ECO:0000313" key="3">
    <source>
        <dbReference type="EMBL" id="QKQ27670.1"/>
    </source>
</evidence>
<gene>
    <name evidence="3" type="ORF">HUE57_16255</name>
</gene>
<dbReference type="EMBL" id="CP054491">
    <property type="protein sequence ID" value="QKQ27670.1"/>
    <property type="molecule type" value="Genomic_DNA"/>
</dbReference>
<accession>A0A6N0HZ68</accession>
<proteinExistence type="predicted"/>
<dbReference type="KEGG" id="rev:HUE57_16255"/>
<dbReference type="PANTHER" id="PTHR45228">
    <property type="entry name" value="CYCLIC DI-GMP PHOSPHODIESTERASE TM_0186-RELATED"/>
    <property type="match status" value="1"/>
</dbReference>
<keyword evidence="1" id="KW-0812">Transmembrane</keyword>
<dbReference type="CDD" id="cd00077">
    <property type="entry name" value="HDc"/>
    <property type="match status" value="1"/>
</dbReference>
<dbReference type="PROSITE" id="PS51832">
    <property type="entry name" value="HD_GYP"/>
    <property type="match status" value="1"/>
</dbReference>
<keyword evidence="1" id="KW-0472">Membrane</keyword>
<sequence length="190" mass="21485">MKLVPQAKIVAIYVIVGSLWIYFSDMVIGNIFGSAESITAAQSIKGWAFIAVTGAMLFYLINRAVDALTKAKNEVVESYEQTMQGWVQVMDLRHKETKDHTERVTRMTVRFARLAGITDEKALKHIERGTMLHDVGKIGIPDAILIKPGKLNEEEWTHMKLHPSIAHDLLSKIKFLENSLDEPPQFNGYF</sequence>
<reference evidence="3 4" key="1">
    <citation type="submission" date="2020-05" db="EMBL/GenBank/DDBJ databases">
        <title>Horizontal transmission and recombination maintain forever young bacterial symbiont genomes.</title>
        <authorList>
            <person name="Russell S.L."/>
            <person name="Pepper-Tunick E."/>
            <person name="Svedberg J."/>
            <person name="Byrne A."/>
            <person name="Ruelas Castillo J."/>
            <person name="Vollmers C."/>
            <person name="Beinart R.A."/>
            <person name="Corbett-Detig R."/>
        </authorList>
    </citation>
    <scope>NUCLEOTIDE SEQUENCE [LARGE SCALE GENOMIC DNA]</scope>
    <source>
        <strain evidence="3">Santa_Monica_outfall</strain>
    </source>
</reference>
<dbReference type="Gene3D" id="1.10.3210.10">
    <property type="entry name" value="Hypothetical protein af1432"/>
    <property type="match status" value="1"/>
</dbReference>
<dbReference type="PANTHER" id="PTHR45228:SF1">
    <property type="entry name" value="CYCLIC DI-GMP PHOSPHODIESTERASE TM_0186"/>
    <property type="match status" value="1"/>
</dbReference>
<evidence type="ECO:0000259" key="2">
    <source>
        <dbReference type="PROSITE" id="PS51832"/>
    </source>
</evidence>
<feature type="transmembrane region" description="Helical" evidence="1">
    <location>
        <begin position="12"/>
        <end position="32"/>
    </location>
</feature>
<evidence type="ECO:0000256" key="1">
    <source>
        <dbReference type="SAM" id="Phobius"/>
    </source>
</evidence>
<organism evidence="3 4">
    <name type="scientific">Candidatus Reidiella endopervernicosa</name>
    <dbReference type="NCBI Taxonomy" id="2738883"/>
    <lineage>
        <taxon>Bacteria</taxon>
        <taxon>Pseudomonadati</taxon>
        <taxon>Pseudomonadota</taxon>
        <taxon>Gammaproteobacteria</taxon>
        <taxon>Candidatus Reidiella</taxon>
    </lineage>
</organism>
<dbReference type="InterPro" id="IPR003607">
    <property type="entry name" value="HD/PDEase_dom"/>
</dbReference>
<evidence type="ECO:0000313" key="4">
    <source>
        <dbReference type="Proteomes" id="UP000509658"/>
    </source>
</evidence>
<dbReference type="SUPFAM" id="SSF109604">
    <property type="entry name" value="HD-domain/PDEase-like"/>
    <property type="match status" value="1"/>
</dbReference>
<protein>
    <submittedName>
        <fullName evidence="3">HD domain-containing protein</fullName>
    </submittedName>
</protein>
<dbReference type="Pfam" id="PF13487">
    <property type="entry name" value="HD_5"/>
    <property type="match status" value="1"/>
</dbReference>
<keyword evidence="4" id="KW-1185">Reference proteome</keyword>
<dbReference type="Proteomes" id="UP000509658">
    <property type="component" value="Chromosome"/>
</dbReference>
<feature type="domain" description="HD-GYP" evidence="2">
    <location>
        <begin position="75"/>
        <end position="190"/>
    </location>
</feature>
<feature type="transmembrane region" description="Helical" evidence="1">
    <location>
        <begin position="44"/>
        <end position="62"/>
    </location>
</feature>
<dbReference type="InterPro" id="IPR052020">
    <property type="entry name" value="Cyclic_di-GMP/3'3'-cGAMP_PDE"/>
</dbReference>
<name>A0A6N0HZ68_9GAMM</name>
<dbReference type="GO" id="GO:0008081">
    <property type="term" value="F:phosphoric diester hydrolase activity"/>
    <property type="evidence" value="ECO:0007669"/>
    <property type="project" value="UniProtKB-ARBA"/>
</dbReference>
<dbReference type="InterPro" id="IPR037522">
    <property type="entry name" value="HD_GYP_dom"/>
</dbReference>
<dbReference type="AlphaFoldDB" id="A0A6N0HZ68"/>